<accession>A0AAE0IKD6</accession>
<name>A0AAE0IKD6_9PEZI</name>
<protein>
    <submittedName>
        <fullName evidence="2">Uncharacterized protein</fullName>
    </submittedName>
</protein>
<sequence length="344" mass="38161">MWHSVWAWFLLLLLSSTNTLVEARTQSHHAALHRHPKDIFQHGPHQLASRQTDEESSTTNCNFLCDIETCGASCLLGAAKRDENGLPAVGGYSRLPAYYADSNSSSISSRSLLGKRAFDLPRGRMTADRADKYVMGNVLQSDIDPQFPDQPLGFFDGDMKTVSQAETFGNDAFAFGTQGLHGCTMMTIVSNRAVYMAHYWESYTTNDNDVITGNDLRLWEERVLDSIRGATVTNPYNPPEERFAYKAPFGRGVDWTLFNQPGDNTAVYFMTPLATGVTNEKSDKIKYPQKIALIEALVKSNVPGAKVNIIPYNRLRYSVRGGTAPTGPDAHLVDKSSRGMCLFQ</sequence>
<keyword evidence="3" id="KW-1185">Reference proteome</keyword>
<evidence type="ECO:0000313" key="2">
    <source>
        <dbReference type="EMBL" id="KAK3326737.1"/>
    </source>
</evidence>
<feature type="chain" id="PRO_5041994294" evidence="1">
    <location>
        <begin position="24"/>
        <end position="344"/>
    </location>
</feature>
<dbReference type="Proteomes" id="UP001283341">
    <property type="component" value="Unassembled WGS sequence"/>
</dbReference>
<organism evidence="2 3">
    <name type="scientific">Apodospora peruviana</name>
    <dbReference type="NCBI Taxonomy" id="516989"/>
    <lineage>
        <taxon>Eukaryota</taxon>
        <taxon>Fungi</taxon>
        <taxon>Dikarya</taxon>
        <taxon>Ascomycota</taxon>
        <taxon>Pezizomycotina</taxon>
        <taxon>Sordariomycetes</taxon>
        <taxon>Sordariomycetidae</taxon>
        <taxon>Sordariales</taxon>
        <taxon>Lasiosphaeriaceae</taxon>
        <taxon>Apodospora</taxon>
    </lineage>
</organism>
<feature type="signal peptide" evidence="1">
    <location>
        <begin position="1"/>
        <end position="23"/>
    </location>
</feature>
<dbReference type="EMBL" id="JAUEDM010000002">
    <property type="protein sequence ID" value="KAK3326737.1"/>
    <property type="molecule type" value="Genomic_DNA"/>
</dbReference>
<reference evidence="2" key="2">
    <citation type="submission" date="2023-06" db="EMBL/GenBank/DDBJ databases">
        <authorList>
            <consortium name="Lawrence Berkeley National Laboratory"/>
            <person name="Haridas S."/>
            <person name="Hensen N."/>
            <person name="Bonometti L."/>
            <person name="Westerberg I."/>
            <person name="Brannstrom I.O."/>
            <person name="Guillou S."/>
            <person name="Cros-Aarteil S."/>
            <person name="Calhoun S."/>
            <person name="Kuo A."/>
            <person name="Mondo S."/>
            <person name="Pangilinan J."/>
            <person name="Riley R."/>
            <person name="Labutti K."/>
            <person name="Andreopoulos B."/>
            <person name="Lipzen A."/>
            <person name="Chen C."/>
            <person name="Yanf M."/>
            <person name="Daum C."/>
            <person name="Ng V."/>
            <person name="Clum A."/>
            <person name="Steindorff A."/>
            <person name="Ohm R."/>
            <person name="Martin F."/>
            <person name="Silar P."/>
            <person name="Natvig D."/>
            <person name="Lalanne C."/>
            <person name="Gautier V."/>
            <person name="Ament-Velasquez S.L."/>
            <person name="Kruys A."/>
            <person name="Hutchinson M.I."/>
            <person name="Powell A.J."/>
            <person name="Barry K."/>
            <person name="Miller A.N."/>
            <person name="Grigoriev I.V."/>
            <person name="Debuchy R."/>
            <person name="Gladieux P."/>
            <person name="Thoren M.H."/>
            <person name="Johannesson H."/>
        </authorList>
    </citation>
    <scope>NUCLEOTIDE SEQUENCE</scope>
    <source>
        <strain evidence="2">CBS 118394</strain>
    </source>
</reference>
<evidence type="ECO:0000313" key="3">
    <source>
        <dbReference type="Proteomes" id="UP001283341"/>
    </source>
</evidence>
<gene>
    <name evidence="2" type="ORF">B0H66DRAFT_600847</name>
</gene>
<evidence type="ECO:0000256" key="1">
    <source>
        <dbReference type="SAM" id="SignalP"/>
    </source>
</evidence>
<reference evidence="2" key="1">
    <citation type="journal article" date="2023" name="Mol. Phylogenet. Evol.">
        <title>Genome-scale phylogeny and comparative genomics of the fungal order Sordariales.</title>
        <authorList>
            <person name="Hensen N."/>
            <person name="Bonometti L."/>
            <person name="Westerberg I."/>
            <person name="Brannstrom I.O."/>
            <person name="Guillou S."/>
            <person name="Cros-Aarteil S."/>
            <person name="Calhoun S."/>
            <person name="Haridas S."/>
            <person name="Kuo A."/>
            <person name="Mondo S."/>
            <person name="Pangilinan J."/>
            <person name="Riley R."/>
            <person name="LaButti K."/>
            <person name="Andreopoulos B."/>
            <person name="Lipzen A."/>
            <person name="Chen C."/>
            <person name="Yan M."/>
            <person name="Daum C."/>
            <person name="Ng V."/>
            <person name="Clum A."/>
            <person name="Steindorff A."/>
            <person name="Ohm R.A."/>
            <person name="Martin F."/>
            <person name="Silar P."/>
            <person name="Natvig D.O."/>
            <person name="Lalanne C."/>
            <person name="Gautier V."/>
            <person name="Ament-Velasquez S.L."/>
            <person name="Kruys A."/>
            <person name="Hutchinson M.I."/>
            <person name="Powell A.J."/>
            <person name="Barry K."/>
            <person name="Miller A.N."/>
            <person name="Grigoriev I.V."/>
            <person name="Debuchy R."/>
            <person name="Gladieux P."/>
            <person name="Hiltunen Thoren M."/>
            <person name="Johannesson H."/>
        </authorList>
    </citation>
    <scope>NUCLEOTIDE SEQUENCE</scope>
    <source>
        <strain evidence="2">CBS 118394</strain>
    </source>
</reference>
<keyword evidence="1" id="KW-0732">Signal</keyword>
<comment type="caution">
    <text evidence="2">The sequence shown here is derived from an EMBL/GenBank/DDBJ whole genome shotgun (WGS) entry which is preliminary data.</text>
</comment>
<dbReference type="AlphaFoldDB" id="A0AAE0IKD6"/>
<proteinExistence type="predicted"/>